<dbReference type="AlphaFoldDB" id="A0A5B7JDH8"/>
<name>A0A5B7JDH8_PORTR</name>
<accession>A0A5B7JDH8</accession>
<protein>
    <submittedName>
        <fullName evidence="1">Uncharacterized protein</fullName>
    </submittedName>
</protein>
<evidence type="ECO:0000313" key="2">
    <source>
        <dbReference type="Proteomes" id="UP000324222"/>
    </source>
</evidence>
<evidence type="ECO:0000313" key="1">
    <source>
        <dbReference type="EMBL" id="MPC92705.1"/>
    </source>
</evidence>
<proteinExistence type="predicted"/>
<dbReference type="Proteomes" id="UP000324222">
    <property type="component" value="Unassembled WGS sequence"/>
</dbReference>
<comment type="caution">
    <text evidence="1">The sequence shown here is derived from an EMBL/GenBank/DDBJ whole genome shotgun (WGS) entry which is preliminary data.</text>
</comment>
<gene>
    <name evidence="1" type="ORF">E2C01_087810</name>
</gene>
<keyword evidence="2" id="KW-1185">Reference proteome</keyword>
<reference evidence="1 2" key="1">
    <citation type="submission" date="2019-05" db="EMBL/GenBank/DDBJ databases">
        <title>Another draft genome of Portunus trituberculatus and its Hox gene families provides insights of decapod evolution.</title>
        <authorList>
            <person name="Jeong J.-H."/>
            <person name="Song I."/>
            <person name="Kim S."/>
            <person name="Choi T."/>
            <person name="Kim D."/>
            <person name="Ryu S."/>
            <person name="Kim W."/>
        </authorList>
    </citation>
    <scope>NUCLEOTIDE SEQUENCE [LARGE SCALE GENOMIC DNA]</scope>
    <source>
        <tissue evidence="1">Muscle</tissue>
    </source>
</reference>
<dbReference type="EMBL" id="VSRR010092217">
    <property type="protein sequence ID" value="MPC92705.1"/>
    <property type="molecule type" value="Genomic_DNA"/>
</dbReference>
<sequence length="63" mass="7280">MIQTMILKKKEERVIVTAVLKPSRQVRWSSLVMTLPQGHPHQMQSRKLCILVLRLEVVVDGMV</sequence>
<organism evidence="1 2">
    <name type="scientific">Portunus trituberculatus</name>
    <name type="common">Swimming crab</name>
    <name type="synonym">Neptunus trituberculatus</name>
    <dbReference type="NCBI Taxonomy" id="210409"/>
    <lineage>
        <taxon>Eukaryota</taxon>
        <taxon>Metazoa</taxon>
        <taxon>Ecdysozoa</taxon>
        <taxon>Arthropoda</taxon>
        <taxon>Crustacea</taxon>
        <taxon>Multicrustacea</taxon>
        <taxon>Malacostraca</taxon>
        <taxon>Eumalacostraca</taxon>
        <taxon>Eucarida</taxon>
        <taxon>Decapoda</taxon>
        <taxon>Pleocyemata</taxon>
        <taxon>Brachyura</taxon>
        <taxon>Eubrachyura</taxon>
        <taxon>Portunoidea</taxon>
        <taxon>Portunidae</taxon>
        <taxon>Portuninae</taxon>
        <taxon>Portunus</taxon>
    </lineage>
</organism>